<dbReference type="EMBL" id="LT671821">
    <property type="protein sequence ID" value="SHO75716.1"/>
    <property type="molecule type" value="Genomic_DNA"/>
</dbReference>
<feature type="domain" description="Helicase ATP-binding" evidence="5">
    <location>
        <begin position="169"/>
        <end position="424"/>
    </location>
</feature>
<organism evidence="7 8">
    <name type="scientific">Malassezia sympodialis (strain ATCC 42132)</name>
    <name type="common">Atopic eczema-associated yeast</name>
    <dbReference type="NCBI Taxonomy" id="1230383"/>
    <lineage>
        <taxon>Eukaryota</taxon>
        <taxon>Fungi</taxon>
        <taxon>Dikarya</taxon>
        <taxon>Basidiomycota</taxon>
        <taxon>Ustilaginomycotina</taxon>
        <taxon>Malasseziomycetes</taxon>
        <taxon>Malasseziales</taxon>
        <taxon>Malasseziaceae</taxon>
        <taxon>Malassezia</taxon>
    </lineage>
</organism>
<evidence type="ECO:0000256" key="3">
    <source>
        <dbReference type="ARBA" id="ARBA00022840"/>
    </source>
</evidence>
<dbReference type="GO" id="GO:0006281">
    <property type="term" value="P:DNA repair"/>
    <property type="evidence" value="ECO:0007669"/>
    <property type="project" value="TreeGrafter"/>
</dbReference>
<evidence type="ECO:0000256" key="4">
    <source>
        <dbReference type="SAM" id="MobiDB-lite"/>
    </source>
</evidence>
<dbReference type="CDD" id="cd18008">
    <property type="entry name" value="DEXDc_SHPRH-like"/>
    <property type="match status" value="1"/>
</dbReference>
<proteinExistence type="predicted"/>
<dbReference type="GO" id="GO:0005524">
    <property type="term" value="F:ATP binding"/>
    <property type="evidence" value="ECO:0007669"/>
    <property type="project" value="UniProtKB-KW"/>
</dbReference>
<dbReference type="PANTHER" id="PTHR45626:SF14">
    <property type="entry name" value="ATP-DEPENDENT DNA HELICASE (EUROFUNG)"/>
    <property type="match status" value="1"/>
</dbReference>
<keyword evidence="8" id="KW-1185">Reference proteome</keyword>
<dbReference type="Pfam" id="PF00271">
    <property type="entry name" value="Helicase_C"/>
    <property type="match status" value="1"/>
</dbReference>
<evidence type="ECO:0000313" key="7">
    <source>
        <dbReference type="EMBL" id="SHO75716.1"/>
    </source>
</evidence>
<evidence type="ECO:0000256" key="2">
    <source>
        <dbReference type="ARBA" id="ARBA00022801"/>
    </source>
</evidence>
<dbReference type="CDD" id="cd18793">
    <property type="entry name" value="SF2_C_SNF"/>
    <property type="match status" value="1"/>
</dbReference>
<dbReference type="GO" id="GO:0016787">
    <property type="term" value="F:hydrolase activity"/>
    <property type="evidence" value="ECO:0007669"/>
    <property type="project" value="UniProtKB-KW"/>
</dbReference>
<feature type="domain" description="Helicase C-terminal" evidence="6">
    <location>
        <begin position="632"/>
        <end position="791"/>
    </location>
</feature>
<reference evidence="8" key="1">
    <citation type="journal article" date="2017" name="Nucleic Acids Res.">
        <title>Proteogenomics produces comprehensive and highly accurate protein-coding gene annotation in a complete genome assembly of Malassezia sympodialis.</title>
        <authorList>
            <person name="Zhu Y."/>
            <person name="Engstroem P.G."/>
            <person name="Tellgren-Roth C."/>
            <person name="Baudo C.D."/>
            <person name="Kennell J.C."/>
            <person name="Sun S."/>
            <person name="Billmyre R.B."/>
            <person name="Schroeder M.S."/>
            <person name="Andersson A."/>
            <person name="Holm T."/>
            <person name="Sigurgeirsson B."/>
            <person name="Wu G."/>
            <person name="Sankaranarayanan S.R."/>
            <person name="Siddharthan R."/>
            <person name="Sanyal K."/>
            <person name="Lundeberg J."/>
            <person name="Nystedt B."/>
            <person name="Boekhout T."/>
            <person name="Dawson T.L. Jr."/>
            <person name="Heitman J."/>
            <person name="Scheynius A."/>
            <person name="Lehtioe J."/>
        </authorList>
    </citation>
    <scope>NUCLEOTIDE SEQUENCE [LARGE SCALE GENOMIC DNA]</scope>
    <source>
        <strain evidence="8">ATCC 42132</strain>
    </source>
</reference>
<keyword evidence="3" id="KW-0067">ATP-binding</keyword>
<accession>A0A1M7ZZW3</accession>
<dbReference type="Proteomes" id="UP000186303">
    <property type="component" value="Chromosome 1"/>
</dbReference>
<dbReference type="OMA" id="QSCNHPD"/>
<dbReference type="InterPro" id="IPR038718">
    <property type="entry name" value="SNF2-like_sf"/>
</dbReference>
<dbReference type="InterPro" id="IPR050628">
    <property type="entry name" value="SNF2_RAD54_helicase_TF"/>
</dbReference>
<dbReference type="SMART" id="SM00490">
    <property type="entry name" value="HELICc"/>
    <property type="match status" value="1"/>
</dbReference>
<feature type="region of interest" description="Disordered" evidence="4">
    <location>
        <begin position="305"/>
        <end position="337"/>
    </location>
</feature>
<keyword evidence="1" id="KW-0547">Nucleotide-binding</keyword>
<dbReference type="InterPro" id="IPR049730">
    <property type="entry name" value="SNF2/RAD54-like_C"/>
</dbReference>
<dbReference type="PROSITE" id="PS51192">
    <property type="entry name" value="HELICASE_ATP_BIND_1"/>
    <property type="match status" value="1"/>
</dbReference>
<name>A0A1M7ZZW3_MALS4</name>
<dbReference type="OrthoDB" id="423559at2759"/>
<dbReference type="InterPro" id="IPR014001">
    <property type="entry name" value="Helicase_ATP-bd"/>
</dbReference>
<feature type="region of interest" description="Disordered" evidence="4">
    <location>
        <begin position="1"/>
        <end position="95"/>
    </location>
</feature>
<dbReference type="GO" id="GO:0008094">
    <property type="term" value="F:ATP-dependent activity, acting on DNA"/>
    <property type="evidence" value="ECO:0007669"/>
    <property type="project" value="TreeGrafter"/>
</dbReference>
<dbReference type="Pfam" id="PF00176">
    <property type="entry name" value="SNF2-rel_dom"/>
    <property type="match status" value="1"/>
</dbReference>
<dbReference type="AlphaFoldDB" id="A0A1M7ZZW3"/>
<dbReference type="Gene3D" id="3.40.50.300">
    <property type="entry name" value="P-loop containing nucleotide triphosphate hydrolases"/>
    <property type="match status" value="1"/>
</dbReference>
<dbReference type="SUPFAM" id="SSF52540">
    <property type="entry name" value="P-loop containing nucleoside triphosphate hydrolases"/>
    <property type="match status" value="2"/>
</dbReference>
<dbReference type="InterPro" id="IPR001650">
    <property type="entry name" value="Helicase_C-like"/>
</dbReference>
<dbReference type="SMART" id="SM00487">
    <property type="entry name" value="DEXDc"/>
    <property type="match status" value="1"/>
</dbReference>
<evidence type="ECO:0000313" key="8">
    <source>
        <dbReference type="Proteomes" id="UP000186303"/>
    </source>
</evidence>
<dbReference type="PANTHER" id="PTHR45626">
    <property type="entry name" value="TRANSCRIPTION TERMINATION FACTOR 2-RELATED"/>
    <property type="match status" value="1"/>
</dbReference>
<dbReference type="VEuPathDB" id="FungiDB:MSYG_0048"/>
<dbReference type="InterPro" id="IPR027417">
    <property type="entry name" value="P-loop_NTPase"/>
</dbReference>
<evidence type="ECO:0000259" key="6">
    <source>
        <dbReference type="PROSITE" id="PS51194"/>
    </source>
</evidence>
<dbReference type="InterPro" id="IPR000330">
    <property type="entry name" value="SNF2_N"/>
</dbReference>
<dbReference type="STRING" id="1230383.A0A1M7ZZW3"/>
<gene>
    <name evidence="7" type="ORF">MSYG_0048</name>
</gene>
<sequence length="804" mass="90351">MESMRQRLLAQQLGLSSPQQKQREEPEIKPSTPKKGQNIPQIQPWRSEPRVKVMPFSPTPVTPDRSQRPRGALVGTPTSAALSRRGFPMSPDVPRTPTYSNKYYTNAAGNSTPLESSSVSASERDKQIQSMLSGMVTVMNEVDLSKSRVPGMQCTLLPHQIQGVDWMRRREHGASKGGILADDMGLGKTVQMIALMLYHRHLDDLLGESDDENGENAKSIPSDDFLQQCQKQVFASGTCTTLIIAPLAVIEQWNQECLDKTGRRLKVLVHHGTQRAKRVEDLMKVDIVITTYATAAMEHDSFLEATGALPPKPSAQKKKGPKAVKGQDSDSGYSDSDDSEALIANLKSSKIKSSQKSRPHPLYEMKWLRVVLDEAQNIKNYRAKSSLACFQLSLQAASRWCISGTPLQNNALEIFSLIHFLRISPFDDLKHFQEKISEPLKSAKQSRIDLGLRRLSVVLQSIMLRRTKDAEYKGKRLLDLPPRSVEILSRDFESCQERDFYRELEHRVQAHFKGNKDSQISYMGVLLMLLRLRQACNHPVLVTGRNIVSSQNEPTSSSTSNAQDDDEELAALLSGLSVKARHCERCKVPLDSSQNGTDSPSVCPGCAAQRDREIRSGSTWDTPGTMSTKLRMIVDLLHIFEKESRGDKTIIFSQFTSFLDVIEPVLHTHGFDYVRYDGSMRQNVRQEALNRIRSDDGTKIILISFKAGSTGLNLTCCNRVILCDLWWNPQIEEQAFDRAHRLGQSKHVYIYKLSITGTVEQRILVLQEKKRELARAALDGKTNPKNSNTLNQQDLRFLFQGDIP</sequence>
<protein>
    <submittedName>
        <fullName evidence="7">Similar to S.cerevisiae protein RAD16 (Nucleotide excision repair (NER) protein)</fullName>
    </submittedName>
</protein>
<dbReference type="Gene3D" id="3.40.50.10810">
    <property type="entry name" value="Tandem AAA-ATPase domain"/>
    <property type="match status" value="2"/>
</dbReference>
<dbReference type="PROSITE" id="PS51194">
    <property type="entry name" value="HELICASE_CTER"/>
    <property type="match status" value="1"/>
</dbReference>
<dbReference type="GO" id="GO:0005634">
    <property type="term" value="C:nucleus"/>
    <property type="evidence" value="ECO:0007669"/>
    <property type="project" value="TreeGrafter"/>
</dbReference>
<keyword evidence="2" id="KW-0378">Hydrolase</keyword>
<evidence type="ECO:0000259" key="5">
    <source>
        <dbReference type="PROSITE" id="PS51192"/>
    </source>
</evidence>
<evidence type="ECO:0000256" key="1">
    <source>
        <dbReference type="ARBA" id="ARBA00022741"/>
    </source>
</evidence>